<dbReference type="AlphaFoldDB" id="A0A183KHT3"/>
<reference evidence="2 3" key="2">
    <citation type="submission" date="2018-11" db="EMBL/GenBank/DDBJ databases">
        <authorList>
            <consortium name="Pathogen Informatics"/>
        </authorList>
    </citation>
    <scope>NUCLEOTIDE SEQUENCE [LARGE SCALE GENOMIC DNA]</scope>
    <source>
        <strain evidence="2">Dakar</strain>
        <strain evidence="3">Dakar, Senegal</strain>
    </source>
</reference>
<feature type="region of interest" description="Disordered" evidence="1">
    <location>
        <begin position="114"/>
        <end position="138"/>
    </location>
</feature>
<evidence type="ECO:0000313" key="2">
    <source>
        <dbReference type="EMBL" id="VDP56834.1"/>
    </source>
</evidence>
<proteinExistence type="predicted"/>
<dbReference type="WBParaSite" id="SCUD_0001458701-mRNA-1">
    <property type="protein sequence ID" value="SCUD_0001458701-mRNA-1"/>
    <property type="gene ID" value="SCUD_0001458701"/>
</dbReference>
<evidence type="ECO:0000313" key="4">
    <source>
        <dbReference type="WBParaSite" id="SCUD_0001458701-mRNA-1"/>
    </source>
</evidence>
<sequence length="149" mass="16340">MNETDSVQCHSVNVISDSIDDYTNLSNVQYIHKHNTSNNSSNNNTSSTINNHNMLITNHKSNSNSNELSTTDCTNLADNLNSSSNCTSPNGSTLTMYGTQHRFKISPNTYHDLENGNSLTTASIGPRPDTDLDSAFPPKKLYTDDIPVL</sequence>
<organism evidence="4">
    <name type="scientific">Schistosoma curassoni</name>
    <dbReference type="NCBI Taxonomy" id="6186"/>
    <lineage>
        <taxon>Eukaryota</taxon>
        <taxon>Metazoa</taxon>
        <taxon>Spiralia</taxon>
        <taxon>Lophotrochozoa</taxon>
        <taxon>Platyhelminthes</taxon>
        <taxon>Trematoda</taxon>
        <taxon>Digenea</taxon>
        <taxon>Strigeidida</taxon>
        <taxon>Schistosomatoidea</taxon>
        <taxon>Schistosomatidae</taxon>
        <taxon>Schistosoma</taxon>
    </lineage>
</organism>
<evidence type="ECO:0000256" key="1">
    <source>
        <dbReference type="SAM" id="MobiDB-lite"/>
    </source>
</evidence>
<dbReference type="Proteomes" id="UP000279833">
    <property type="component" value="Unassembled WGS sequence"/>
</dbReference>
<protein>
    <submittedName>
        <fullName evidence="4">GATA zinc finger domain-containing protein 14-like</fullName>
    </submittedName>
</protein>
<evidence type="ECO:0000313" key="3">
    <source>
        <dbReference type="Proteomes" id="UP000279833"/>
    </source>
</evidence>
<name>A0A183KHT3_9TREM</name>
<keyword evidence="3" id="KW-1185">Reference proteome</keyword>
<reference evidence="4" key="1">
    <citation type="submission" date="2016-06" db="UniProtKB">
        <authorList>
            <consortium name="WormBaseParasite"/>
        </authorList>
    </citation>
    <scope>IDENTIFICATION</scope>
</reference>
<dbReference type="EMBL" id="UZAK01036842">
    <property type="protein sequence ID" value="VDP56834.1"/>
    <property type="molecule type" value="Genomic_DNA"/>
</dbReference>
<gene>
    <name evidence="2" type="ORF">SCUD_LOCUS14586</name>
</gene>
<accession>A0A183KHT3</accession>